<organism evidence="1 2">
    <name type="scientific">Pectobacterium phage My1</name>
    <dbReference type="NCBI Taxonomy" id="1204539"/>
    <lineage>
        <taxon>Viruses</taxon>
        <taxon>Duplodnaviria</taxon>
        <taxon>Heunggongvirae</taxon>
        <taxon>Uroviricota</taxon>
        <taxon>Caudoviricetes</taxon>
        <taxon>Demerecviridae</taxon>
        <taxon>Mccorquodalevirinae</taxon>
        <taxon>Myunavirus</taxon>
        <taxon>Myunavirus My1</taxon>
    </lineage>
</organism>
<name>J9QPP4_9CAUD</name>
<protein>
    <submittedName>
        <fullName evidence="1">Uncharacterized protein</fullName>
    </submittedName>
</protein>
<accession>J9QPP4</accession>
<keyword evidence="2" id="KW-1185">Reference proteome</keyword>
<proteinExistence type="predicted"/>
<reference evidence="1 2" key="1">
    <citation type="journal article" date="2012" name="J. Virol.">
        <title>Complete Genome Sequence of Pectobacterium carotovorum subsp. carotovorum Bacteriophage My1.</title>
        <authorList>
            <person name="Lee D.H."/>
            <person name="Lee J.H."/>
            <person name="Shin H."/>
            <person name="Ji S."/>
            <person name="Roh E."/>
            <person name="Jung K."/>
            <person name="Ryu S."/>
            <person name="Choi J."/>
            <person name="Heu S."/>
        </authorList>
    </citation>
    <scope>NUCLEOTIDE SEQUENCE [LARGE SCALE GENOMIC DNA]</scope>
</reference>
<dbReference type="KEGG" id="vg:13826873"/>
<gene>
    <name evidence="1" type="ORF">My1_002</name>
</gene>
<dbReference type="EMBL" id="JX195166">
    <property type="protein sequence ID" value="AFQ22161.1"/>
    <property type="molecule type" value="Genomic_DNA"/>
</dbReference>
<evidence type="ECO:0000313" key="1">
    <source>
        <dbReference type="EMBL" id="AFQ22161.1"/>
    </source>
</evidence>
<sequence>MKAKIIIGQSSAPEIVNIDDFVEGVIYQSSYNSSVYVMRDSVDGYIRIDDDGDVMGYEDSCQLLDGVNDVDSFIVRPDLVAEITLKSAHSKG</sequence>
<dbReference type="RefSeq" id="YP_006906254.1">
    <property type="nucleotide sequence ID" value="NC_018837.1"/>
</dbReference>
<dbReference type="Proteomes" id="UP000006280">
    <property type="component" value="Segment"/>
</dbReference>
<evidence type="ECO:0000313" key="2">
    <source>
        <dbReference type="Proteomes" id="UP000006280"/>
    </source>
</evidence>
<dbReference type="GeneID" id="13826873"/>